<reference evidence="1" key="1">
    <citation type="journal article" date="2021" name="New Phytol.">
        <title>Evolutionary innovations through gain and loss of genes in the ectomycorrhizal Boletales.</title>
        <authorList>
            <person name="Wu G."/>
            <person name="Miyauchi S."/>
            <person name="Morin E."/>
            <person name="Kuo A."/>
            <person name="Drula E."/>
            <person name="Varga T."/>
            <person name="Kohler A."/>
            <person name="Feng B."/>
            <person name="Cao Y."/>
            <person name="Lipzen A."/>
            <person name="Daum C."/>
            <person name="Hundley H."/>
            <person name="Pangilinan J."/>
            <person name="Johnson J."/>
            <person name="Barry K."/>
            <person name="LaButti K."/>
            <person name="Ng V."/>
            <person name="Ahrendt S."/>
            <person name="Min B."/>
            <person name="Choi I.G."/>
            <person name="Park H."/>
            <person name="Plett J.M."/>
            <person name="Magnuson J."/>
            <person name="Spatafora J.W."/>
            <person name="Nagy L.G."/>
            <person name="Henrissat B."/>
            <person name="Grigoriev I.V."/>
            <person name="Yang Z.L."/>
            <person name="Xu J."/>
            <person name="Martin F.M."/>
        </authorList>
    </citation>
    <scope>NUCLEOTIDE SEQUENCE</scope>
    <source>
        <strain evidence="1">KUC20120723A-06</strain>
    </source>
</reference>
<evidence type="ECO:0000313" key="2">
    <source>
        <dbReference type="Proteomes" id="UP000790709"/>
    </source>
</evidence>
<comment type="caution">
    <text evidence="1">The sequence shown here is derived from an EMBL/GenBank/DDBJ whole genome shotgun (WGS) entry which is preliminary data.</text>
</comment>
<evidence type="ECO:0000313" key="1">
    <source>
        <dbReference type="EMBL" id="KAH7919269.1"/>
    </source>
</evidence>
<gene>
    <name evidence="1" type="ORF">BV22DRAFT_1133958</name>
</gene>
<name>A0ACB8B1J1_9AGAM</name>
<dbReference type="Proteomes" id="UP000790709">
    <property type="component" value="Unassembled WGS sequence"/>
</dbReference>
<accession>A0ACB8B1J1</accession>
<organism evidence="1 2">
    <name type="scientific">Leucogyrophana mollusca</name>
    <dbReference type="NCBI Taxonomy" id="85980"/>
    <lineage>
        <taxon>Eukaryota</taxon>
        <taxon>Fungi</taxon>
        <taxon>Dikarya</taxon>
        <taxon>Basidiomycota</taxon>
        <taxon>Agaricomycotina</taxon>
        <taxon>Agaricomycetes</taxon>
        <taxon>Agaricomycetidae</taxon>
        <taxon>Boletales</taxon>
        <taxon>Boletales incertae sedis</taxon>
        <taxon>Leucogyrophana</taxon>
    </lineage>
</organism>
<dbReference type="EMBL" id="MU266676">
    <property type="protein sequence ID" value="KAH7919269.1"/>
    <property type="molecule type" value="Genomic_DNA"/>
</dbReference>
<sequence length="345" mass="38320">MSTPSISAKLLMRGPLMGTLFGMLLYGVTCMQAFYYFQHYRNDRRAVKATVAVIWLLESAHACLAVNAMDFYLIANFGSEETLLAPTWEIMSVFVLGLLINYVVYLVFTWRIWQYAFTVSRRSTLSISMISIATTRTALGIASSFTPTRGLPFVSALKQVQSHLQPSSALMLPQVYLIIALVMFIVGDSLSALAMAYYLNKSRSGLRRMDNLIDQLVLYCVGTGALTSIIYVASLITDILEPNSLTFMGIILVQTRLYSNSLLTSLNMRTFNAEKLNNDTFINVSQLSIQFSTPQSSDVNRTSRFQTNFGLTRLETGKGSQLTNTVRSPISSSRQLDDSTPSDGP</sequence>
<keyword evidence="2" id="KW-1185">Reference proteome</keyword>
<protein>
    <submittedName>
        <fullName evidence="1">Uncharacterized protein</fullName>
    </submittedName>
</protein>
<proteinExistence type="predicted"/>